<keyword evidence="1" id="KW-0175">Coiled coil</keyword>
<accession>L8JJS6</accession>
<evidence type="ECO:0000313" key="2">
    <source>
        <dbReference type="EMBL" id="ELR69161.1"/>
    </source>
</evidence>
<gene>
    <name evidence="2" type="ORF">C900_05357</name>
</gene>
<dbReference type="PATRIC" id="fig|1237149.3.peg.4738"/>
<sequence length="794" mass="89064">MAAEFPVRAKVEDKELDQLIAKLRAAGKAADLTDKEMGQLEKQIRDTGRADRHLNGINKKLGDMSGLLGKAAKGALALWSIDKAKQFLNTTIEITAQFQKFRAILANTLGSDSAGAAAFDRILLFAAKTPFQVSQITDAFIKLANRGFVPTNEELTKMGDLTSAMGKDMDQLVEALLDATTGEFERLKEFGIRAKKSGDQVEFAFKGVKTQVDFTEESIRNYILSLGELEGVAGSMAVVSETLGGKMSNAADAIDRFFAALGENKGGVIEYFIEQFTELTMAITQFIEVANKNPFEDYANKRIQKNIEAFVKLTKEDQVNAINEVVKHIQSYRKELADLEGFYAASKQAKSTDDLKAAAEKFGFSLKQVEIILSDYDFELEHSTALLKIAEESYKAYMKEFNKGSDDVEEQTSILARLNAELAKAKAERDNAITEDQLSKANLRIQLLDAEIKRLMELGRIQKDIVPDLLEKRDPAAEARKFTDAIKKHFGEDFLPDLEKINDDILKDFENTMDDMYKANQERLRKQREAEERARREREEIIRASFMLSDQIAETYAEIERNRSNARLERLEEERREELKKAGDNKAAKERINEEYDEKERAIKARQARREQTLALFSIAINTAEAVVAAIAKSPTTFGLPFSAFAIAMGALQAAAVKSQSIPKYKDGVYDLQGPGTETSDSIPAHLSKRESVVHAKASKRFGWLLKPMIEDKSFSELQLRELVDKHIPTHLRGDIMLTKGGRKGDDITRELRDIKRAIEGKPVSHINVDENGFNVGIQKGQMWTNYVSKRYSA</sequence>
<keyword evidence="3" id="KW-1185">Reference proteome</keyword>
<proteinExistence type="predicted"/>
<dbReference type="AlphaFoldDB" id="L8JJS6"/>
<dbReference type="RefSeq" id="WP_009582447.1">
    <property type="nucleotide sequence ID" value="NZ_AMZN01000082.1"/>
</dbReference>
<dbReference type="eggNOG" id="COG3941">
    <property type="taxonomic scope" value="Bacteria"/>
</dbReference>
<dbReference type="STRING" id="1237149.C900_05357"/>
<protein>
    <recommendedName>
        <fullName evidence="4">Phage tail tape measure protein domain-containing protein</fullName>
    </recommendedName>
</protein>
<reference evidence="2 3" key="1">
    <citation type="submission" date="2012-12" db="EMBL/GenBank/DDBJ databases">
        <title>Genome assembly of Fulvivirga imtechensis AK7.</title>
        <authorList>
            <person name="Nupur N."/>
            <person name="Khatri I."/>
            <person name="Kumar R."/>
            <person name="Subramanian S."/>
            <person name="Pinnaka A."/>
        </authorList>
    </citation>
    <scope>NUCLEOTIDE SEQUENCE [LARGE SCALE GENOMIC DNA]</scope>
    <source>
        <strain evidence="2 3">AK7</strain>
    </source>
</reference>
<dbReference type="EMBL" id="AMZN01000082">
    <property type="protein sequence ID" value="ELR69161.1"/>
    <property type="molecule type" value="Genomic_DNA"/>
</dbReference>
<name>L8JJS6_9BACT</name>
<comment type="caution">
    <text evidence="2">The sequence shown here is derived from an EMBL/GenBank/DDBJ whole genome shotgun (WGS) entry which is preliminary data.</text>
</comment>
<organism evidence="2 3">
    <name type="scientific">Fulvivirga imtechensis AK7</name>
    <dbReference type="NCBI Taxonomy" id="1237149"/>
    <lineage>
        <taxon>Bacteria</taxon>
        <taxon>Pseudomonadati</taxon>
        <taxon>Bacteroidota</taxon>
        <taxon>Cytophagia</taxon>
        <taxon>Cytophagales</taxon>
        <taxon>Fulvivirgaceae</taxon>
        <taxon>Fulvivirga</taxon>
    </lineage>
</organism>
<feature type="coiled-coil region" evidence="1">
    <location>
        <begin position="408"/>
        <end position="458"/>
    </location>
</feature>
<evidence type="ECO:0000313" key="3">
    <source>
        <dbReference type="Proteomes" id="UP000011135"/>
    </source>
</evidence>
<dbReference type="OrthoDB" id="1219342at2"/>
<dbReference type="eggNOG" id="COG1293">
    <property type="taxonomic scope" value="Bacteria"/>
</dbReference>
<dbReference type="Proteomes" id="UP000011135">
    <property type="component" value="Unassembled WGS sequence"/>
</dbReference>
<feature type="coiled-coil region" evidence="1">
    <location>
        <begin position="517"/>
        <end position="609"/>
    </location>
</feature>
<evidence type="ECO:0008006" key="4">
    <source>
        <dbReference type="Google" id="ProtNLM"/>
    </source>
</evidence>
<evidence type="ECO:0000256" key="1">
    <source>
        <dbReference type="SAM" id="Coils"/>
    </source>
</evidence>